<organism evidence="2 3">
    <name type="scientific">Portunus trituberculatus</name>
    <name type="common">Swimming crab</name>
    <name type="synonym">Neptunus trituberculatus</name>
    <dbReference type="NCBI Taxonomy" id="210409"/>
    <lineage>
        <taxon>Eukaryota</taxon>
        <taxon>Metazoa</taxon>
        <taxon>Ecdysozoa</taxon>
        <taxon>Arthropoda</taxon>
        <taxon>Crustacea</taxon>
        <taxon>Multicrustacea</taxon>
        <taxon>Malacostraca</taxon>
        <taxon>Eumalacostraca</taxon>
        <taxon>Eucarida</taxon>
        <taxon>Decapoda</taxon>
        <taxon>Pleocyemata</taxon>
        <taxon>Brachyura</taxon>
        <taxon>Eubrachyura</taxon>
        <taxon>Portunoidea</taxon>
        <taxon>Portunidae</taxon>
        <taxon>Portuninae</taxon>
        <taxon>Portunus</taxon>
    </lineage>
</organism>
<keyword evidence="3" id="KW-1185">Reference proteome</keyword>
<evidence type="ECO:0000313" key="3">
    <source>
        <dbReference type="Proteomes" id="UP000324222"/>
    </source>
</evidence>
<reference evidence="2 3" key="1">
    <citation type="submission" date="2019-05" db="EMBL/GenBank/DDBJ databases">
        <title>Another draft genome of Portunus trituberculatus and its Hox gene families provides insights of decapod evolution.</title>
        <authorList>
            <person name="Jeong J.-H."/>
            <person name="Song I."/>
            <person name="Kim S."/>
            <person name="Choi T."/>
            <person name="Kim D."/>
            <person name="Ryu S."/>
            <person name="Kim W."/>
        </authorList>
    </citation>
    <scope>NUCLEOTIDE SEQUENCE [LARGE SCALE GENOMIC DNA]</scope>
    <source>
        <tissue evidence="2">Muscle</tissue>
    </source>
</reference>
<feature type="region of interest" description="Disordered" evidence="1">
    <location>
        <begin position="1"/>
        <end position="61"/>
    </location>
</feature>
<feature type="compositionally biased region" description="Polar residues" evidence="1">
    <location>
        <begin position="1"/>
        <end position="20"/>
    </location>
</feature>
<proteinExistence type="predicted"/>
<accession>A0A5B7EBP2</accession>
<dbReference type="OrthoDB" id="20507at2759"/>
<dbReference type="AlphaFoldDB" id="A0A5B7EBP2"/>
<dbReference type="Proteomes" id="UP000324222">
    <property type="component" value="Unassembled WGS sequence"/>
</dbReference>
<protein>
    <submittedName>
        <fullName evidence="2">G patch domain-containing protein 1</fullName>
    </submittedName>
</protein>
<evidence type="ECO:0000313" key="2">
    <source>
        <dbReference type="EMBL" id="MPC30785.1"/>
    </source>
</evidence>
<dbReference type="EMBL" id="VSRR010002317">
    <property type="protein sequence ID" value="MPC30785.1"/>
    <property type="molecule type" value="Genomic_DNA"/>
</dbReference>
<comment type="caution">
    <text evidence="2">The sequence shown here is derived from an EMBL/GenBank/DDBJ whole genome shotgun (WGS) entry which is preliminary data.</text>
</comment>
<name>A0A5B7EBP2_PORTR</name>
<gene>
    <name evidence="2" type="primary">GPATCH1</name>
    <name evidence="2" type="ORF">E2C01_024054</name>
</gene>
<sequence length="89" mass="9944">MHSYQALNRQTDTLTESPPTHTHHAPIHSLPQAETKTGEKGLLDPVEPGDERTAAAQAGMYGKLTQSLEEWHPDSLLCRRFNVPNPYPE</sequence>
<evidence type="ECO:0000256" key="1">
    <source>
        <dbReference type="SAM" id="MobiDB-lite"/>
    </source>
</evidence>